<keyword evidence="3" id="KW-1185">Reference proteome</keyword>
<dbReference type="PROSITE" id="PS00028">
    <property type="entry name" value="ZINC_FINGER_C2H2_1"/>
    <property type="match status" value="1"/>
</dbReference>
<evidence type="ECO:0000313" key="3">
    <source>
        <dbReference type="Proteomes" id="UP001432322"/>
    </source>
</evidence>
<dbReference type="Proteomes" id="UP001432322">
    <property type="component" value="Unassembled WGS sequence"/>
</dbReference>
<accession>A0AAV5WSW6</accession>
<feature type="domain" description="C2H2-type" evidence="1">
    <location>
        <begin position="55"/>
        <end position="76"/>
    </location>
</feature>
<feature type="non-terminal residue" evidence="2">
    <location>
        <position position="131"/>
    </location>
</feature>
<organism evidence="2 3">
    <name type="scientific">Pristionchus fissidentatus</name>
    <dbReference type="NCBI Taxonomy" id="1538716"/>
    <lineage>
        <taxon>Eukaryota</taxon>
        <taxon>Metazoa</taxon>
        <taxon>Ecdysozoa</taxon>
        <taxon>Nematoda</taxon>
        <taxon>Chromadorea</taxon>
        <taxon>Rhabditida</taxon>
        <taxon>Rhabditina</taxon>
        <taxon>Diplogasteromorpha</taxon>
        <taxon>Diplogasteroidea</taxon>
        <taxon>Neodiplogasteridae</taxon>
        <taxon>Pristionchus</taxon>
    </lineage>
</organism>
<dbReference type="InterPro" id="IPR013087">
    <property type="entry name" value="Znf_C2H2_type"/>
</dbReference>
<proteinExistence type="predicted"/>
<comment type="caution">
    <text evidence="2">The sequence shown here is derived from an EMBL/GenBank/DDBJ whole genome shotgun (WGS) entry which is preliminary data.</text>
</comment>
<evidence type="ECO:0000313" key="2">
    <source>
        <dbReference type="EMBL" id="GMT34700.1"/>
    </source>
</evidence>
<name>A0AAV5WSW6_9BILA</name>
<sequence length="131" mass="14361">QACIAFLCDCGMEFFGKSHTWCPISNFTLVRKEAGAVNLKSHANTANPSQAILKCPLCPNYYNSITSMYHHLKNGHNTTPKEVGIAFRCDCGAELYSHVHKVNGKECEKSTFTIVNKKKERDAAPAPAAAT</sequence>
<feature type="non-terminal residue" evidence="2">
    <location>
        <position position="1"/>
    </location>
</feature>
<gene>
    <name evidence="2" type="ORF">PFISCL1PPCAC_25997</name>
</gene>
<dbReference type="EMBL" id="BTSY01000006">
    <property type="protein sequence ID" value="GMT34700.1"/>
    <property type="molecule type" value="Genomic_DNA"/>
</dbReference>
<reference evidence="2" key="1">
    <citation type="submission" date="2023-10" db="EMBL/GenBank/DDBJ databases">
        <title>Genome assembly of Pristionchus species.</title>
        <authorList>
            <person name="Yoshida K."/>
            <person name="Sommer R.J."/>
        </authorList>
    </citation>
    <scope>NUCLEOTIDE SEQUENCE</scope>
    <source>
        <strain evidence="2">RS5133</strain>
    </source>
</reference>
<evidence type="ECO:0000259" key="1">
    <source>
        <dbReference type="PROSITE" id="PS00028"/>
    </source>
</evidence>
<dbReference type="AlphaFoldDB" id="A0AAV5WSW6"/>
<protein>
    <recommendedName>
        <fullName evidence="1">C2H2-type domain-containing protein</fullName>
    </recommendedName>
</protein>